<dbReference type="InterPro" id="IPR002197">
    <property type="entry name" value="HTH_Fis"/>
</dbReference>
<organism evidence="7 8">
    <name type="scientific">Vibrio aerogenes CECT 7868</name>
    <dbReference type="NCBI Taxonomy" id="1216006"/>
    <lineage>
        <taxon>Bacteria</taxon>
        <taxon>Pseudomonadati</taxon>
        <taxon>Pseudomonadota</taxon>
        <taxon>Gammaproteobacteria</taxon>
        <taxon>Vibrionales</taxon>
        <taxon>Vibrionaceae</taxon>
        <taxon>Vibrio</taxon>
    </lineage>
</organism>
<dbReference type="SUPFAM" id="SSF52540">
    <property type="entry name" value="P-loop containing nucleoside triphosphate hydrolases"/>
    <property type="match status" value="1"/>
</dbReference>
<keyword evidence="2" id="KW-0067">ATP-binding</keyword>
<dbReference type="InterPro" id="IPR025944">
    <property type="entry name" value="Sigma_54_int_dom_CS"/>
</dbReference>
<dbReference type="SUPFAM" id="SSF46689">
    <property type="entry name" value="Homeodomain-like"/>
    <property type="match status" value="1"/>
</dbReference>
<name>A0A1M5Y3J6_9VIBR</name>
<dbReference type="OrthoDB" id="9804019at2"/>
<dbReference type="InterPro" id="IPR003018">
    <property type="entry name" value="GAF"/>
</dbReference>
<dbReference type="PROSITE" id="PS00675">
    <property type="entry name" value="SIGMA54_INTERACT_1"/>
    <property type="match status" value="1"/>
</dbReference>
<accession>A0A1M5Y3J6</accession>
<dbReference type="STRING" id="1216006.VA7868_01472"/>
<dbReference type="PROSITE" id="PS00688">
    <property type="entry name" value="SIGMA54_INTERACT_3"/>
    <property type="match status" value="1"/>
</dbReference>
<keyword evidence="5" id="KW-0804">Transcription</keyword>
<evidence type="ECO:0000313" key="7">
    <source>
        <dbReference type="EMBL" id="SHI06631.1"/>
    </source>
</evidence>
<dbReference type="InterPro" id="IPR025662">
    <property type="entry name" value="Sigma_54_int_dom_ATP-bd_1"/>
</dbReference>
<feature type="domain" description="Sigma-54 factor interaction" evidence="6">
    <location>
        <begin position="279"/>
        <end position="504"/>
    </location>
</feature>
<dbReference type="AlphaFoldDB" id="A0A1M5Y3J6"/>
<dbReference type="PROSITE" id="PS00676">
    <property type="entry name" value="SIGMA54_INTERACT_2"/>
    <property type="match status" value="1"/>
</dbReference>
<dbReference type="PRINTS" id="PR01590">
    <property type="entry name" value="HTHFIS"/>
</dbReference>
<evidence type="ECO:0000259" key="6">
    <source>
        <dbReference type="PROSITE" id="PS50045"/>
    </source>
</evidence>
<dbReference type="GO" id="GO:0005524">
    <property type="term" value="F:ATP binding"/>
    <property type="evidence" value="ECO:0007669"/>
    <property type="project" value="UniProtKB-KW"/>
</dbReference>
<dbReference type="Pfam" id="PF00158">
    <property type="entry name" value="Sigma54_activat"/>
    <property type="match status" value="1"/>
</dbReference>
<gene>
    <name evidence="7" type="primary">acoR</name>
    <name evidence="7" type="ORF">VA7868_01472</name>
</gene>
<dbReference type="GO" id="GO:0043565">
    <property type="term" value="F:sequence-specific DNA binding"/>
    <property type="evidence" value="ECO:0007669"/>
    <property type="project" value="InterPro"/>
</dbReference>
<dbReference type="InterPro" id="IPR003593">
    <property type="entry name" value="AAA+_ATPase"/>
</dbReference>
<dbReference type="InterPro" id="IPR027417">
    <property type="entry name" value="P-loop_NTPase"/>
</dbReference>
<dbReference type="Pfam" id="PF01590">
    <property type="entry name" value="GAF"/>
    <property type="match status" value="1"/>
</dbReference>
<dbReference type="PANTHER" id="PTHR32071">
    <property type="entry name" value="TRANSCRIPTIONAL REGULATORY PROTEIN"/>
    <property type="match status" value="1"/>
</dbReference>
<dbReference type="PROSITE" id="PS50045">
    <property type="entry name" value="SIGMA54_INTERACT_4"/>
    <property type="match status" value="1"/>
</dbReference>
<dbReference type="PANTHER" id="PTHR32071:SF77">
    <property type="entry name" value="TRANSCRIPTIONAL REGULATORY PROTEIN"/>
    <property type="match status" value="1"/>
</dbReference>
<evidence type="ECO:0000256" key="1">
    <source>
        <dbReference type="ARBA" id="ARBA00022741"/>
    </source>
</evidence>
<proteinExistence type="predicted"/>
<protein>
    <submittedName>
        <fullName evidence="7">Acetoin catabolism regulatory protein</fullName>
    </submittedName>
</protein>
<keyword evidence="8" id="KW-1185">Reference proteome</keyword>
<evidence type="ECO:0000313" key="8">
    <source>
        <dbReference type="Proteomes" id="UP000184608"/>
    </source>
</evidence>
<dbReference type="Gene3D" id="3.40.50.300">
    <property type="entry name" value="P-loop containing nucleotide triphosphate hydrolases"/>
    <property type="match status" value="1"/>
</dbReference>
<dbReference type="SMART" id="SM00382">
    <property type="entry name" value="AAA"/>
    <property type="match status" value="1"/>
</dbReference>
<dbReference type="Gene3D" id="1.10.10.60">
    <property type="entry name" value="Homeodomain-like"/>
    <property type="match status" value="1"/>
</dbReference>
<dbReference type="EMBL" id="FQXZ01000014">
    <property type="protein sequence ID" value="SHI06631.1"/>
    <property type="molecule type" value="Genomic_DNA"/>
</dbReference>
<dbReference type="RefSeq" id="WP_073603207.1">
    <property type="nucleotide sequence ID" value="NZ_FQXZ01000014.1"/>
</dbReference>
<dbReference type="CDD" id="cd00009">
    <property type="entry name" value="AAA"/>
    <property type="match status" value="1"/>
</dbReference>
<evidence type="ECO:0000256" key="4">
    <source>
        <dbReference type="ARBA" id="ARBA00023125"/>
    </source>
</evidence>
<sequence length="605" mass="67838">MHIQYPHNDWLTLSWDRCSQAGLKQRRLPEHVTLPSAELKERRWMVSHLIQAIETDALPLFNQMFASSDSRLVLTDKEGVILATWGQPRFRERLNQIALSTGVCWQETLKGTNAIGTAIIEAKPLTINGKQHYIHQHQFISCSASPVMSPDGELIGILDISSEQQHHDMPTQMLLQSMVQMIENHLLCSLPRSEVKIHLACEQKLLHSGWQGVLVTDKQGHILAHNQIAAQLLHRTDMVGLLAEPLLLEANNLVHEKNRLKQFSARRRYSRPASGGGHLHLGDTSIEKAWQQAMKVIHQDVPMFISGETGVGKNEFVKLLHQQSHRSQHPLVVVNCGAIPKDLIESELFGYAPGAFTGAGAKGYQGKIRQASGGILFLDEIADMPTEAQCRLLHVLQEREVIPVGSNQSHQVDIQVIAATHKNIARLVETGAFRQDLYYRLNGLVIELPPLRQRQDKAALIEQIHQKYSRNHQSLEVNLKRILQDYHWPGNLRELDNVLKVSCLLAGDEQMLQLGHIPDHILRSLIAKPVSVLKAISEKSMPDKDVSDKAMSGSGKNPSDLKTMLDNQLVQTYQATQGNISQTSRLLGISRNTVYRKLKALGVMN</sequence>
<dbReference type="InterPro" id="IPR009057">
    <property type="entry name" value="Homeodomain-like_sf"/>
</dbReference>
<dbReference type="InterPro" id="IPR058031">
    <property type="entry name" value="AAA_lid_NorR"/>
</dbReference>
<evidence type="ECO:0000256" key="5">
    <source>
        <dbReference type="ARBA" id="ARBA00023163"/>
    </source>
</evidence>
<evidence type="ECO:0000256" key="3">
    <source>
        <dbReference type="ARBA" id="ARBA00023015"/>
    </source>
</evidence>
<dbReference type="Pfam" id="PF02954">
    <property type="entry name" value="HTH_8"/>
    <property type="match status" value="1"/>
</dbReference>
<dbReference type="Gene3D" id="1.10.8.60">
    <property type="match status" value="1"/>
</dbReference>
<dbReference type="InterPro" id="IPR029016">
    <property type="entry name" value="GAF-like_dom_sf"/>
</dbReference>
<dbReference type="Pfam" id="PF25601">
    <property type="entry name" value="AAA_lid_14"/>
    <property type="match status" value="1"/>
</dbReference>
<keyword evidence="3" id="KW-0805">Transcription regulation</keyword>
<dbReference type="Proteomes" id="UP000184608">
    <property type="component" value="Unassembled WGS sequence"/>
</dbReference>
<keyword evidence="1" id="KW-0547">Nucleotide-binding</keyword>
<dbReference type="InterPro" id="IPR002078">
    <property type="entry name" value="Sigma_54_int"/>
</dbReference>
<dbReference type="GO" id="GO:0006355">
    <property type="term" value="P:regulation of DNA-templated transcription"/>
    <property type="evidence" value="ECO:0007669"/>
    <property type="project" value="InterPro"/>
</dbReference>
<dbReference type="Gene3D" id="3.30.450.40">
    <property type="match status" value="1"/>
</dbReference>
<reference evidence="7 8" key="1">
    <citation type="submission" date="2016-11" db="EMBL/GenBank/DDBJ databases">
        <authorList>
            <person name="Jaros S."/>
            <person name="Januszkiewicz K."/>
            <person name="Wedrychowicz H."/>
        </authorList>
    </citation>
    <scope>NUCLEOTIDE SEQUENCE [LARGE SCALE GENOMIC DNA]</scope>
    <source>
        <strain evidence="7 8">CECT 7868</strain>
    </source>
</reference>
<dbReference type="InterPro" id="IPR025943">
    <property type="entry name" value="Sigma_54_int_dom_ATP-bd_2"/>
</dbReference>
<evidence type="ECO:0000256" key="2">
    <source>
        <dbReference type="ARBA" id="ARBA00022840"/>
    </source>
</evidence>
<keyword evidence="4" id="KW-0238">DNA-binding</keyword>
<dbReference type="FunFam" id="3.40.50.300:FF:000006">
    <property type="entry name" value="DNA-binding transcriptional regulator NtrC"/>
    <property type="match status" value="1"/>
</dbReference>